<evidence type="ECO:0000256" key="6">
    <source>
        <dbReference type="ARBA" id="ARBA00023235"/>
    </source>
</evidence>
<dbReference type="CDD" id="cd00311">
    <property type="entry name" value="TIM"/>
    <property type="match status" value="1"/>
</dbReference>
<keyword evidence="4 7" id="KW-0963">Cytoplasm</keyword>
<dbReference type="PROSITE" id="PS51440">
    <property type="entry name" value="TIM_2"/>
    <property type="match status" value="1"/>
</dbReference>
<sequence>MSLLIVANWKMHGDFFTFSSFTKELSNRLINIEDKVKVVLCPPFIALSTYVNCPHNIKFGGQNCCYVSSGKYTGEISASMLYNSGCSYVIVGHSERRSTFHETDHDVRLKAECAIESGLIPIICVGETLLDRENGMLKDTLLSQCSKSFPKNGKFIIAYEPVWAIGNNKIPSTDVIIEALEIIRSYDYVSDIIYGGAVNHTNVGDIVSINQLSGVLVGSASLDMESFFNIICSAINVGQS</sequence>
<evidence type="ECO:0000256" key="7">
    <source>
        <dbReference type="HAMAP-Rule" id="MF_00147"/>
    </source>
</evidence>
<dbReference type="Gene3D" id="3.20.20.70">
    <property type="entry name" value="Aldolase class I"/>
    <property type="match status" value="1"/>
</dbReference>
<comment type="pathway">
    <text evidence="7 8">Carbohydrate degradation; glycolysis; D-glyceraldehyde 3-phosphate from glycerone phosphate: step 1/1.</text>
</comment>
<dbReference type="HOGENOM" id="CLU_024251_2_1_5"/>
<dbReference type="GeneID" id="33058002"/>
<name>A0A0H3M641_EHRRW</name>
<dbReference type="KEGG" id="erw:ERWE_CDS_04170"/>
<dbReference type="Pfam" id="PF00121">
    <property type="entry name" value="TIM"/>
    <property type="match status" value="1"/>
</dbReference>
<organism evidence="9 10">
    <name type="scientific">Ehrlichia ruminantium (strain Welgevonden)</name>
    <dbReference type="NCBI Taxonomy" id="254945"/>
    <lineage>
        <taxon>Bacteria</taxon>
        <taxon>Pseudomonadati</taxon>
        <taxon>Pseudomonadota</taxon>
        <taxon>Alphaproteobacteria</taxon>
        <taxon>Rickettsiales</taxon>
        <taxon>Anaplasmataceae</taxon>
        <taxon>Ehrlichia</taxon>
    </lineage>
</organism>
<keyword evidence="6 7" id="KW-0413">Isomerase</keyword>
<dbReference type="PANTHER" id="PTHR21139:SF42">
    <property type="entry name" value="TRIOSEPHOSPHATE ISOMERASE"/>
    <property type="match status" value="1"/>
</dbReference>
<evidence type="ECO:0000313" key="10">
    <source>
        <dbReference type="Proteomes" id="UP000001021"/>
    </source>
</evidence>
<dbReference type="EMBL" id="CR925678">
    <property type="protein sequence ID" value="CAI26911.1"/>
    <property type="molecule type" value="Genomic_DNA"/>
</dbReference>
<dbReference type="GO" id="GO:0019563">
    <property type="term" value="P:glycerol catabolic process"/>
    <property type="evidence" value="ECO:0007669"/>
    <property type="project" value="TreeGrafter"/>
</dbReference>
<dbReference type="GO" id="GO:0005829">
    <property type="term" value="C:cytosol"/>
    <property type="evidence" value="ECO:0007669"/>
    <property type="project" value="TreeGrafter"/>
</dbReference>
<comment type="catalytic activity">
    <reaction evidence="1">
        <text>L-erythrulose 1-phosphate = D-erythrulose 4-phosphate</text>
        <dbReference type="Rhea" id="RHEA:49588"/>
        <dbReference type="ChEBI" id="CHEBI:58002"/>
        <dbReference type="ChEBI" id="CHEBI:90796"/>
        <dbReference type="EC" id="5.3.1.33"/>
    </reaction>
</comment>
<comment type="function">
    <text evidence="7">Involved in the gluconeogenesis. Catalyzes stereospecifically the conversion of dihydroxyacetone phosphate (DHAP) to D-glyceraldehyde-3-phosphate (G3P).</text>
</comment>
<accession>A0A0H3M641</accession>
<dbReference type="eggNOG" id="COG0149">
    <property type="taxonomic scope" value="Bacteria"/>
</dbReference>
<protein>
    <recommendedName>
        <fullName evidence="7 8">Triosephosphate isomerase</fullName>
        <shortName evidence="7">TIM</shortName>
        <shortName evidence="7">TPI</shortName>
        <ecNumber evidence="7 8">5.3.1.1</ecNumber>
    </recommendedName>
    <alternativeName>
        <fullName evidence="7">Triose-phosphate isomerase</fullName>
    </alternativeName>
</protein>
<keyword evidence="3 7" id="KW-0312">Gluconeogenesis</keyword>
<dbReference type="GO" id="GO:0004807">
    <property type="term" value="F:triose-phosphate isomerase activity"/>
    <property type="evidence" value="ECO:0007669"/>
    <property type="project" value="UniProtKB-UniRule"/>
</dbReference>
<dbReference type="HAMAP" id="MF_00147_B">
    <property type="entry name" value="TIM_B"/>
    <property type="match status" value="1"/>
</dbReference>
<evidence type="ECO:0000256" key="3">
    <source>
        <dbReference type="ARBA" id="ARBA00022432"/>
    </source>
</evidence>
<evidence type="ECO:0000256" key="4">
    <source>
        <dbReference type="ARBA" id="ARBA00022490"/>
    </source>
</evidence>
<comment type="pathway">
    <text evidence="7 8">Carbohydrate biosynthesis; gluconeogenesis.</text>
</comment>
<comment type="catalytic activity">
    <reaction evidence="7 8">
        <text>D-glyceraldehyde 3-phosphate = dihydroxyacetone phosphate</text>
        <dbReference type="Rhea" id="RHEA:18585"/>
        <dbReference type="ChEBI" id="CHEBI:57642"/>
        <dbReference type="ChEBI" id="CHEBI:59776"/>
        <dbReference type="EC" id="5.3.1.1"/>
    </reaction>
</comment>
<dbReference type="RefSeq" id="WP_011155086.1">
    <property type="nucleotide sequence ID" value="NC_005295.2"/>
</dbReference>
<feature type="binding site" evidence="7">
    <location>
        <position position="166"/>
    </location>
    <ligand>
        <name>substrate</name>
    </ligand>
</feature>
<comment type="similarity">
    <text evidence="2 7 8">Belongs to the triosephosphate isomerase family.</text>
</comment>
<dbReference type="Proteomes" id="UP000001021">
    <property type="component" value="Chromosome"/>
</dbReference>
<keyword evidence="10" id="KW-1185">Reference proteome</keyword>
<keyword evidence="5 7" id="KW-0324">Glycolysis</keyword>
<dbReference type="GO" id="GO:0006096">
    <property type="term" value="P:glycolytic process"/>
    <property type="evidence" value="ECO:0007669"/>
    <property type="project" value="UniProtKB-UniRule"/>
</dbReference>
<reference evidence="9 10" key="1">
    <citation type="journal article" date="2006" name="J. Bacteriol.">
        <title>Comparative genomic analysis of three strains of Ehrlichia ruminantium reveals an active process of genome size plasticity.</title>
        <authorList>
            <person name="Frutos R."/>
            <person name="Viari A."/>
            <person name="Ferraz C."/>
            <person name="Morgat A."/>
            <person name="Eychenie S."/>
            <person name="Kandassami Y."/>
            <person name="Chantal I."/>
            <person name="Bensaid A."/>
            <person name="Coissac E."/>
            <person name="Vachiery N."/>
            <person name="Demaille J."/>
            <person name="Martinez D."/>
        </authorList>
    </citation>
    <scope>NUCLEOTIDE SEQUENCE [LARGE SCALE GENOMIC DNA]</scope>
    <source>
        <strain evidence="9 10">Welgevonden</strain>
    </source>
</reference>
<evidence type="ECO:0000256" key="1">
    <source>
        <dbReference type="ARBA" id="ARBA00000148"/>
    </source>
</evidence>
<dbReference type="NCBIfam" id="NF011163">
    <property type="entry name" value="PRK14565.1"/>
    <property type="match status" value="1"/>
</dbReference>
<dbReference type="SUPFAM" id="SSF51351">
    <property type="entry name" value="Triosephosphate isomerase (TIM)"/>
    <property type="match status" value="1"/>
</dbReference>
<dbReference type="KEGG" id="eru:Erum4040"/>
<evidence type="ECO:0000313" key="9">
    <source>
        <dbReference type="EMBL" id="CAI26911.1"/>
    </source>
</evidence>
<dbReference type="GO" id="GO:0046166">
    <property type="term" value="P:glyceraldehyde-3-phosphate biosynthetic process"/>
    <property type="evidence" value="ECO:0007669"/>
    <property type="project" value="TreeGrafter"/>
</dbReference>
<dbReference type="InterPro" id="IPR013785">
    <property type="entry name" value="Aldolase_TIM"/>
</dbReference>
<evidence type="ECO:0000256" key="5">
    <source>
        <dbReference type="ARBA" id="ARBA00023152"/>
    </source>
</evidence>
<proteinExistence type="inferred from homology"/>
<dbReference type="InterPro" id="IPR035990">
    <property type="entry name" value="TIM_sf"/>
</dbReference>
<evidence type="ECO:0000256" key="2">
    <source>
        <dbReference type="ARBA" id="ARBA00007422"/>
    </source>
</evidence>
<evidence type="ECO:0000256" key="8">
    <source>
        <dbReference type="RuleBase" id="RU363013"/>
    </source>
</evidence>
<dbReference type="UniPathway" id="UPA00109">
    <property type="reaction ID" value="UER00189"/>
</dbReference>
<dbReference type="PANTHER" id="PTHR21139">
    <property type="entry name" value="TRIOSEPHOSPHATE ISOMERASE"/>
    <property type="match status" value="1"/>
</dbReference>
<feature type="active site" description="Electrophile" evidence="7">
    <location>
        <position position="93"/>
    </location>
</feature>
<dbReference type="AlphaFoldDB" id="A0A0H3M641"/>
<feature type="active site" description="Proton acceptor" evidence="7">
    <location>
        <position position="160"/>
    </location>
</feature>
<dbReference type="GO" id="GO:0006094">
    <property type="term" value="P:gluconeogenesis"/>
    <property type="evidence" value="ECO:0007669"/>
    <property type="project" value="UniProtKB-UniRule"/>
</dbReference>
<gene>
    <name evidence="7 9" type="primary">tpiA</name>
    <name evidence="9" type="ordered locus">ERWE_CDS_04170</name>
</gene>
<dbReference type="UniPathway" id="UPA00138"/>
<dbReference type="InterPro" id="IPR022896">
    <property type="entry name" value="TrioseP_Isoase_bac/euk"/>
</dbReference>
<comment type="subcellular location">
    <subcellularLocation>
        <location evidence="7 8">Cytoplasm</location>
    </subcellularLocation>
</comment>
<feature type="binding site" evidence="7">
    <location>
        <begin position="8"/>
        <end position="10"/>
    </location>
    <ligand>
        <name>substrate</name>
    </ligand>
</feature>
<dbReference type="EC" id="5.3.1.1" evidence="7 8"/>
<comment type="subunit">
    <text evidence="7 8">Homodimer.</text>
</comment>
<comment type="caution">
    <text evidence="7">Lacks conserved residue(s) required for the propagation of feature annotation.</text>
</comment>
<dbReference type="InterPro" id="IPR000652">
    <property type="entry name" value="Triosephosphate_isomerase"/>
</dbReference>